<feature type="transmembrane region" description="Helical" evidence="6">
    <location>
        <begin position="335"/>
        <end position="359"/>
    </location>
</feature>
<evidence type="ECO:0000256" key="3">
    <source>
        <dbReference type="ARBA" id="ARBA00022692"/>
    </source>
</evidence>
<keyword evidence="4 6" id="KW-1133">Transmembrane helix</keyword>
<dbReference type="EMBL" id="CP019875">
    <property type="protein sequence ID" value="AQU88416.1"/>
    <property type="molecule type" value="Genomic_DNA"/>
</dbReference>
<evidence type="ECO:0000313" key="8">
    <source>
        <dbReference type="EMBL" id="AQU88416.1"/>
    </source>
</evidence>
<name>A0A9N7CSQ1_9PROT</name>
<feature type="transmembrane region" description="Helical" evidence="6">
    <location>
        <begin position="85"/>
        <end position="103"/>
    </location>
</feature>
<evidence type="ECO:0000256" key="6">
    <source>
        <dbReference type="SAM" id="Phobius"/>
    </source>
</evidence>
<dbReference type="FunFam" id="1.20.1250.20:FF:000018">
    <property type="entry name" value="MFS transporter permease"/>
    <property type="match status" value="1"/>
</dbReference>
<sequence length="426" mass="46516">MQHTDLRNSSLFRQAGWRIIPLLIVCYMFSYLDRINISFARLQMETDLGFSDATFGLGAGLFFVGYIVFQVPASIVLKRLGARRTIAGIMIAWGVISFMFAFVNRAGVFCALRVLLGIAEAGFFPSVLFYLGIWFPQRMLGRVTSWFLVAIPFSGAIGGPISALILERMSHSTYMAGWKWMFLIEALPPILFGVIVLARLDDGPQTARWLTPAQRDEIVSALRPSNTGSMPADNGIFSVLRQRVVRIMIVICFCQAVCNYGIVFWIPTLVAQVVHTTPATIGFYTAIPFLASIAVMTLNAWSSDRHAERRWHLAIPLATVAASLVAGFFLQSYGLVALCLLSVALAATLCVTSMIFTLPGLFLRESELGSGLAWINSLGALGGLLGPYGIGWMRDHLANPMAGLLLVAACALMGAAVTLLLPVHRN</sequence>
<feature type="transmembrane region" description="Helical" evidence="6">
    <location>
        <begin position="15"/>
        <end position="33"/>
    </location>
</feature>
<feature type="transmembrane region" description="Helical" evidence="6">
    <location>
        <begin position="146"/>
        <end position="166"/>
    </location>
</feature>
<dbReference type="GO" id="GO:0022857">
    <property type="term" value="F:transmembrane transporter activity"/>
    <property type="evidence" value="ECO:0007669"/>
    <property type="project" value="InterPro"/>
</dbReference>
<evidence type="ECO:0000313" key="11">
    <source>
        <dbReference type="Proteomes" id="UP000247512"/>
    </source>
</evidence>
<protein>
    <submittedName>
        <fullName evidence="8">MFS transporter</fullName>
    </submittedName>
</protein>
<dbReference type="RefSeq" id="WP_078526933.1">
    <property type="nucleotide sequence ID" value="NZ_CP019875.1"/>
</dbReference>
<dbReference type="EMBL" id="NIRT01000005">
    <property type="protein sequence ID" value="PYD67115.1"/>
    <property type="molecule type" value="Genomic_DNA"/>
</dbReference>
<reference evidence="10" key="1">
    <citation type="submission" date="2017-02" db="EMBL/GenBank/DDBJ databases">
        <title>zhang.</title>
        <authorList>
            <person name="Zhang H."/>
        </authorList>
    </citation>
    <scope>NUCLEOTIDE SEQUENCE [LARGE SCALE GENOMIC DNA]</scope>
    <source>
        <strain evidence="10">RZS01</strain>
    </source>
</reference>
<dbReference type="Gene3D" id="1.20.1250.20">
    <property type="entry name" value="MFS general substrate transporter like domains"/>
    <property type="match status" value="2"/>
</dbReference>
<feature type="domain" description="Major facilitator superfamily (MFS) profile" evidence="7">
    <location>
        <begin position="19"/>
        <end position="426"/>
    </location>
</feature>
<dbReference type="SUPFAM" id="SSF103473">
    <property type="entry name" value="MFS general substrate transporter"/>
    <property type="match status" value="1"/>
</dbReference>
<keyword evidence="5 6" id="KW-0472">Membrane</keyword>
<dbReference type="PROSITE" id="PS50850">
    <property type="entry name" value="MFS"/>
    <property type="match status" value="1"/>
</dbReference>
<dbReference type="GO" id="GO:0005886">
    <property type="term" value="C:plasma membrane"/>
    <property type="evidence" value="ECO:0007669"/>
    <property type="project" value="TreeGrafter"/>
</dbReference>
<evidence type="ECO:0000313" key="10">
    <source>
        <dbReference type="Proteomes" id="UP000189683"/>
    </source>
</evidence>
<dbReference type="InterPro" id="IPR011701">
    <property type="entry name" value="MFS"/>
</dbReference>
<evidence type="ECO:0000313" key="9">
    <source>
        <dbReference type="EMBL" id="PYD67115.1"/>
    </source>
</evidence>
<dbReference type="InterPro" id="IPR036259">
    <property type="entry name" value="MFS_trans_sf"/>
</dbReference>
<keyword evidence="3 6" id="KW-0812">Transmembrane</keyword>
<organism evidence="8 10">
    <name type="scientific">Komagataeibacter nataicola</name>
    <dbReference type="NCBI Taxonomy" id="265960"/>
    <lineage>
        <taxon>Bacteria</taxon>
        <taxon>Pseudomonadati</taxon>
        <taxon>Pseudomonadota</taxon>
        <taxon>Alphaproteobacteria</taxon>
        <taxon>Acetobacterales</taxon>
        <taxon>Acetobacteraceae</taxon>
        <taxon>Komagataeibacter</taxon>
    </lineage>
</organism>
<evidence type="ECO:0000256" key="5">
    <source>
        <dbReference type="ARBA" id="ARBA00023136"/>
    </source>
</evidence>
<proteinExistence type="predicted"/>
<feature type="transmembrane region" description="Helical" evidence="6">
    <location>
        <begin position="402"/>
        <end position="423"/>
    </location>
</feature>
<accession>A0A9N7CSQ1</accession>
<reference evidence="9 11" key="3">
    <citation type="submission" date="2017-06" db="EMBL/GenBank/DDBJ databases">
        <title>A draft genome sequence of Komagataeibacter nataicola LMG 1536.</title>
        <authorList>
            <person name="Skraban J."/>
            <person name="Cleenwerck I."/>
            <person name="Vandamme P."/>
            <person name="Trcek J."/>
        </authorList>
    </citation>
    <scope>NUCLEOTIDE SEQUENCE [LARGE SCALE GENOMIC DNA]</scope>
    <source>
        <strain evidence="9 11">LMG 1536</strain>
    </source>
</reference>
<evidence type="ECO:0000256" key="4">
    <source>
        <dbReference type="ARBA" id="ARBA00022989"/>
    </source>
</evidence>
<feature type="transmembrane region" description="Helical" evidence="6">
    <location>
        <begin position="281"/>
        <end position="301"/>
    </location>
</feature>
<dbReference type="Proteomes" id="UP000189683">
    <property type="component" value="Chromosome"/>
</dbReference>
<feature type="transmembrane region" description="Helical" evidence="6">
    <location>
        <begin position="313"/>
        <end position="329"/>
    </location>
</feature>
<dbReference type="Pfam" id="PF07690">
    <property type="entry name" value="MFS_1"/>
    <property type="match status" value="1"/>
</dbReference>
<reference evidence="8" key="2">
    <citation type="submission" date="2017-02" db="EMBL/GenBank/DDBJ databases">
        <authorList>
            <person name="Zhang H."/>
        </authorList>
    </citation>
    <scope>NUCLEOTIDE SEQUENCE</scope>
    <source>
        <strain evidence="8">RZS01</strain>
    </source>
</reference>
<dbReference type="Proteomes" id="UP000247512">
    <property type="component" value="Unassembled WGS sequence"/>
</dbReference>
<dbReference type="PANTHER" id="PTHR43791:SF36">
    <property type="entry name" value="TRANSPORTER, PUTATIVE (AFU_ORTHOLOGUE AFUA_6G08340)-RELATED"/>
    <property type="match status" value="1"/>
</dbReference>
<keyword evidence="2" id="KW-0813">Transport</keyword>
<gene>
    <name evidence="8" type="ORF">B0W47_14200</name>
    <name evidence="9" type="ORF">CDI09_04015</name>
</gene>
<evidence type="ECO:0000256" key="2">
    <source>
        <dbReference type="ARBA" id="ARBA00022448"/>
    </source>
</evidence>
<dbReference type="PANTHER" id="PTHR43791">
    <property type="entry name" value="PERMEASE-RELATED"/>
    <property type="match status" value="1"/>
</dbReference>
<evidence type="ECO:0000259" key="7">
    <source>
        <dbReference type="PROSITE" id="PS50850"/>
    </source>
</evidence>
<feature type="transmembrane region" description="Helical" evidence="6">
    <location>
        <begin position="115"/>
        <end position="134"/>
    </location>
</feature>
<evidence type="ECO:0000256" key="1">
    <source>
        <dbReference type="ARBA" id="ARBA00004141"/>
    </source>
</evidence>
<dbReference type="CDD" id="cd17319">
    <property type="entry name" value="MFS_ExuT_GudP_like"/>
    <property type="match status" value="1"/>
</dbReference>
<feature type="transmembrane region" description="Helical" evidence="6">
    <location>
        <begin position="244"/>
        <end position="266"/>
    </location>
</feature>
<feature type="transmembrane region" description="Helical" evidence="6">
    <location>
        <begin position="53"/>
        <end position="73"/>
    </location>
</feature>
<keyword evidence="11" id="KW-1185">Reference proteome</keyword>
<comment type="subcellular location">
    <subcellularLocation>
        <location evidence="1">Membrane</location>
        <topology evidence="1">Multi-pass membrane protein</topology>
    </subcellularLocation>
</comment>
<dbReference type="InterPro" id="IPR020846">
    <property type="entry name" value="MFS_dom"/>
</dbReference>
<dbReference type="AlphaFoldDB" id="A0A9N7CSQ1"/>
<dbReference type="KEGG" id="kna:B0W47_14200"/>
<dbReference type="OrthoDB" id="9773957at2"/>
<feature type="transmembrane region" description="Helical" evidence="6">
    <location>
        <begin position="371"/>
        <end position="390"/>
    </location>
</feature>